<feature type="domain" description="GGDEF" evidence="5">
    <location>
        <begin position="240"/>
        <end position="371"/>
    </location>
</feature>
<dbReference type="InterPro" id="IPR029787">
    <property type="entry name" value="Nucleotide_cyclase"/>
</dbReference>
<dbReference type="SMART" id="SM00267">
    <property type="entry name" value="GGDEF"/>
    <property type="match status" value="1"/>
</dbReference>
<comment type="caution">
    <text evidence="6">The sequence shown here is derived from an EMBL/GenBank/DDBJ whole genome shotgun (WGS) entry which is preliminary data.</text>
</comment>
<feature type="transmembrane region" description="Helical" evidence="4">
    <location>
        <begin position="56"/>
        <end position="74"/>
    </location>
</feature>
<feature type="transmembrane region" description="Helical" evidence="4">
    <location>
        <begin position="135"/>
        <end position="156"/>
    </location>
</feature>
<dbReference type="AlphaFoldDB" id="A0A4Q9H4C6"/>
<evidence type="ECO:0000259" key="5">
    <source>
        <dbReference type="PROSITE" id="PS50887"/>
    </source>
</evidence>
<dbReference type="GO" id="GO:0052621">
    <property type="term" value="F:diguanylate cyclase activity"/>
    <property type="evidence" value="ECO:0007669"/>
    <property type="project" value="UniProtKB-EC"/>
</dbReference>
<dbReference type="Proteomes" id="UP000292120">
    <property type="component" value="Unassembled WGS sequence"/>
</dbReference>
<sequence>MHTPPWLTSLWHWFAGEDPVLRRHVGFCVGSAQLYVLTLAVMWHAVWLGYMPTEVARLITWLMVCTWTLVFALVRSGWSRRFRDPVLTMPHAMAAIFNTVVAYALLGPLRADIFVLLAQSIALTMFRVRPRQSLLLGLWAIGLMGAAQLWLGLWATPVVDPVVLVSHAVVGGVTLWALALVAMWVAELREKIAAQAQRLQDTLGQVQALATTDMLTGLLNRRQIEQVMADEMARAARAGTPLSVAVLDLDHFKRINDLYGHRMGDEVLRRFAGLIKAELRALDHSARWGGEEFLVLMPHVEGDQALVALERIRQKLSELPMSEHESLRVTLSAGLAVWQVGESLEQVIERADLALYEAKHAGRNRVALAAPSPSVPGQAGAASPVWAQRPWPQGGAA</sequence>
<feature type="region of interest" description="Disordered" evidence="3">
    <location>
        <begin position="369"/>
        <end position="397"/>
    </location>
</feature>
<dbReference type="FunFam" id="3.30.70.270:FF:000001">
    <property type="entry name" value="Diguanylate cyclase domain protein"/>
    <property type="match status" value="1"/>
</dbReference>
<reference evidence="6 7" key="1">
    <citation type="submission" date="2019-02" db="EMBL/GenBank/DDBJ databases">
        <title>Aquabacterium sp. strain KMB7.</title>
        <authorList>
            <person name="Chen W.-M."/>
        </authorList>
    </citation>
    <scope>NUCLEOTIDE SEQUENCE [LARGE SCALE GENOMIC DNA]</scope>
    <source>
        <strain evidence="6 7">KMB7</strain>
    </source>
</reference>
<evidence type="ECO:0000256" key="3">
    <source>
        <dbReference type="SAM" id="MobiDB-lite"/>
    </source>
</evidence>
<feature type="transmembrane region" description="Helical" evidence="4">
    <location>
        <begin position="162"/>
        <end position="186"/>
    </location>
</feature>
<dbReference type="RefSeq" id="WP_130968333.1">
    <property type="nucleotide sequence ID" value="NZ_SIXI01000004.1"/>
</dbReference>
<dbReference type="InterPro" id="IPR043128">
    <property type="entry name" value="Rev_trsase/Diguanyl_cyclase"/>
</dbReference>
<dbReference type="InterPro" id="IPR050469">
    <property type="entry name" value="Diguanylate_Cyclase"/>
</dbReference>
<feature type="transmembrane region" description="Helical" evidence="4">
    <location>
        <begin position="86"/>
        <end position="105"/>
    </location>
</feature>
<evidence type="ECO:0000256" key="4">
    <source>
        <dbReference type="SAM" id="Phobius"/>
    </source>
</evidence>
<keyword evidence="7" id="KW-1185">Reference proteome</keyword>
<evidence type="ECO:0000313" key="7">
    <source>
        <dbReference type="Proteomes" id="UP000292120"/>
    </source>
</evidence>
<feature type="transmembrane region" description="Helical" evidence="4">
    <location>
        <begin position="32"/>
        <end position="50"/>
    </location>
</feature>
<keyword evidence="4" id="KW-0812">Transmembrane</keyword>
<proteinExistence type="predicted"/>
<dbReference type="Gene3D" id="3.30.70.270">
    <property type="match status" value="1"/>
</dbReference>
<dbReference type="InterPro" id="IPR000160">
    <property type="entry name" value="GGDEF_dom"/>
</dbReference>
<dbReference type="PANTHER" id="PTHR45138:SF9">
    <property type="entry name" value="DIGUANYLATE CYCLASE DGCM-RELATED"/>
    <property type="match status" value="1"/>
</dbReference>
<evidence type="ECO:0000256" key="1">
    <source>
        <dbReference type="ARBA" id="ARBA00012528"/>
    </source>
</evidence>
<organism evidence="6 7">
    <name type="scientific">Aquabacterium lacunae</name>
    <dbReference type="NCBI Taxonomy" id="2528630"/>
    <lineage>
        <taxon>Bacteria</taxon>
        <taxon>Pseudomonadati</taxon>
        <taxon>Pseudomonadota</taxon>
        <taxon>Betaproteobacteria</taxon>
        <taxon>Burkholderiales</taxon>
        <taxon>Aquabacterium</taxon>
    </lineage>
</organism>
<dbReference type="CDD" id="cd01949">
    <property type="entry name" value="GGDEF"/>
    <property type="match status" value="1"/>
</dbReference>
<accession>A0A4Q9H4C6</accession>
<keyword evidence="4" id="KW-1133">Transmembrane helix</keyword>
<dbReference type="EC" id="2.7.7.65" evidence="1"/>
<dbReference type="Pfam" id="PF00990">
    <property type="entry name" value="GGDEF"/>
    <property type="match status" value="1"/>
</dbReference>
<gene>
    <name evidence="6" type="ORF">EYS42_11665</name>
</gene>
<dbReference type="PANTHER" id="PTHR45138">
    <property type="entry name" value="REGULATORY COMPONENTS OF SENSORY TRANSDUCTION SYSTEM"/>
    <property type="match status" value="1"/>
</dbReference>
<dbReference type="OrthoDB" id="9813903at2"/>
<name>A0A4Q9H4C6_9BURK</name>
<dbReference type="NCBIfam" id="TIGR00254">
    <property type="entry name" value="GGDEF"/>
    <property type="match status" value="1"/>
</dbReference>
<evidence type="ECO:0000313" key="6">
    <source>
        <dbReference type="EMBL" id="TBO30341.1"/>
    </source>
</evidence>
<keyword evidence="4" id="KW-0472">Membrane</keyword>
<comment type="catalytic activity">
    <reaction evidence="2">
        <text>2 GTP = 3',3'-c-di-GMP + 2 diphosphate</text>
        <dbReference type="Rhea" id="RHEA:24898"/>
        <dbReference type="ChEBI" id="CHEBI:33019"/>
        <dbReference type="ChEBI" id="CHEBI:37565"/>
        <dbReference type="ChEBI" id="CHEBI:58805"/>
        <dbReference type="EC" id="2.7.7.65"/>
    </reaction>
</comment>
<protein>
    <recommendedName>
        <fullName evidence="1">diguanylate cyclase</fullName>
        <ecNumber evidence="1">2.7.7.65</ecNumber>
    </recommendedName>
</protein>
<dbReference type="SUPFAM" id="SSF55073">
    <property type="entry name" value="Nucleotide cyclase"/>
    <property type="match status" value="1"/>
</dbReference>
<evidence type="ECO:0000256" key="2">
    <source>
        <dbReference type="ARBA" id="ARBA00034247"/>
    </source>
</evidence>
<dbReference type="PROSITE" id="PS50887">
    <property type="entry name" value="GGDEF"/>
    <property type="match status" value="1"/>
</dbReference>
<dbReference type="EMBL" id="SIXI01000004">
    <property type="protein sequence ID" value="TBO30341.1"/>
    <property type="molecule type" value="Genomic_DNA"/>
</dbReference>